<gene>
    <name evidence="1" type="ORF">J1N35_034158</name>
</gene>
<proteinExistence type="predicted"/>
<evidence type="ECO:0008006" key="3">
    <source>
        <dbReference type="Google" id="ProtNLM"/>
    </source>
</evidence>
<dbReference type="EMBL" id="JAIQCV010000010">
    <property type="protein sequence ID" value="KAH1056093.1"/>
    <property type="molecule type" value="Genomic_DNA"/>
</dbReference>
<comment type="caution">
    <text evidence="1">The sequence shown here is derived from an EMBL/GenBank/DDBJ whole genome shotgun (WGS) entry which is preliminary data.</text>
</comment>
<dbReference type="Proteomes" id="UP000828251">
    <property type="component" value="Unassembled WGS sequence"/>
</dbReference>
<protein>
    <recommendedName>
        <fullName evidence="3">DUF4219 domain-containing protein</fullName>
    </recommendedName>
</protein>
<dbReference type="AlphaFoldDB" id="A0A9D3ZPY5"/>
<sequence>MTSYYKINSTVLGEGHSTMRPHLLNCFNYSYWRTRMKLFIEANDYEVWRIVTNGLFIPMKRVEGVFIPKEESGWDKNDIKKIKLNEKAMHTLFYAFGVNKHNTVSSKPEEGINEISDRFTYIINGLKALGKIYPNKEMEKKMLNSHPTS</sequence>
<organism evidence="1 2">
    <name type="scientific">Gossypium stocksii</name>
    <dbReference type="NCBI Taxonomy" id="47602"/>
    <lineage>
        <taxon>Eukaryota</taxon>
        <taxon>Viridiplantae</taxon>
        <taxon>Streptophyta</taxon>
        <taxon>Embryophyta</taxon>
        <taxon>Tracheophyta</taxon>
        <taxon>Spermatophyta</taxon>
        <taxon>Magnoliopsida</taxon>
        <taxon>eudicotyledons</taxon>
        <taxon>Gunneridae</taxon>
        <taxon>Pentapetalae</taxon>
        <taxon>rosids</taxon>
        <taxon>malvids</taxon>
        <taxon>Malvales</taxon>
        <taxon>Malvaceae</taxon>
        <taxon>Malvoideae</taxon>
        <taxon>Gossypium</taxon>
    </lineage>
</organism>
<reference evidence="1 2" key="1">
    <citation type="journal article" date="2021" name="Plant Biotechnol. J.">
        <title>Multi-omics assisted identification of the key and species-specific regulatory components of drought-tolerant mechanisms in Gossypium stocksii.</title>
        <authorList>
            <person name="Yu D."/>
            <person name="Ke L."/>
            <person name="Zhang D."/>
            <person name="Wu Y."/>
            <person name="Sun Y."/>
            <person name="Mei J."/>
            <person name="Sun J."/>
            <person name="Sun Y."/>
        </authorList>
    </citation>
    <scope>NUCLEOTIDE SEQUENCE [LARGE SCALE GENOMIC DNA]</scope>
    <source>
        <strain evidence="2">cv. E1</strain>
        <tissue evidence="1">Leaf</tissue>
    </source>
</reference>
<evidence type="ECO:0000313" key="1">
    <source>
        <dbReference type="EMBL" id="KAH1056093.1"/>
    </source>
</evidence>
<keyword evidence="2" id="KW-1185">Reference proteome</keyword>
<accession>A0A9D3ZPY5</accession>
<evidence type="ECO:0000313" key="2">
    <source>
        <dbReference type="Proteomes" id="UP000828251"/>
    </source>
</evidence>
<name>A0A9D3ZPY5_9ROSI</name>
<dbReference type="OrthoDB" id="1001260at2759"/>